<feature type="transmembrane region" description="Helical" evidence="1">
    <location>
        <begin position="100"/>
        <end position="126"/>
    </location>
</feature>
<gene>
    <name evidence="2" type="ORF">EDD62_0721</name>
</gene>
<comment type="caution">
    <text evidence="2">The sequence shown here is derived from an EMBL/GenBank/DDBJ whole genome shotgun (WGS) entry which is preliminary data.</text>
</comment>
<accession>A0A3N5BK91</accession>
<feature type="transmembrane region" description="Helical" evidence="1">
    <location>
        <begin position="199"/>
        <end position="221"/>
    </location>
</feature>
<evidence type="ECO:0000313" key="3">
    <source>
        <dbReference type="Proteomes" id="UP000277108"/>
    </source>
</evidence>
<dbReference type="Proteomes" id="UP000277108">
    <property type="component" value="Unassembled WGS sequence"/>
</dbReference>
<evidence type="ECO:0000313" key="2">
    <source>
        <dbReference type="EMBL" id="RPF58083.1"/>
    </source>
</evidence>
<feature type="transmembrane region" description="Helical" evidence="1">
    <location>
        <begin position="227"/>
        <end position="249"/>
    </location>
</feature>
<reference evidence="2 3" key="1">
    <citation type="submission" date="2018-11" db="EMBL/GenBank/DDBJ databases">
        <title>Genomic Encyclopedia of Type Strains, Phase IV (KMG-IV): sequencing the most valuable type-strain genomes for metagenomic binning, comparative biology and taxonomic classification.</title>
        <authorList>
            <person name="Goeker M."/>
        </authorList>
    </citation>
    <scope>NUCLEOTIDE SEQUENCE [LARGE SCALE GENOMIC DNA]</scope>
    <source>
        <strain evidence="2 3">DSM 29158</strain>
    </source>
</reference>
<proteinExistence type="predicted"/>
<keyword evidence="1" id="KW-1133">Transmembrane helix</keyword>
<keyword evidence="3" id="KW-1185">Reference proteome</keyword>
<dbReference type="PANTHER" id="PTHR42867">
    <property type="entry name" value="MEMBRANE PROTEIN-RELATED"/>
    <property type="match status" value="1"/>
</dbReference>
<name>A0A3N5BK91_9BACL</name>
<dbReference type="Pfam" id="PF07136">
    <property type="entry name" value="DUF1385"/>
    <property type="match status" value="1"/>
</dbReference>
<dbReference type="OrthoDB" id="9784805at2"/>
<organism evidence="2 3">
    <name type="scientific">Abyssicoccus albus</name>
    <dbReference type="NCBI Taxonomy" id="1817405"/>
    <lineage>
        <taxon>Bacteria</taxon>
        <taxon>Bacillati</taxon>
        <taxon>Bacillota</taxon>
        <taxon>Bacilli</taxon>
        <taxon>Bacillales</taxon>
        <taxon>Abyssicoccaceae</taxon>
    </lineage>
</organism>
<sequence length="305" mass="35188">MTKKVYGGQAVMEGVMFTDSNKMVTAIRRNDHSIDYFELDRVQKKWVKSLKKIPVIRGFFALIESSMYGMKHMDFASSRYDVDPKDDHTIKQSNNSLTTIVFTTVLITIISLFIGKGLFTVVPALVADWFEFIVPNHIGQVILETLIKLLFLIIYLFGLSLIPDIRRLFQYHGAEHKVINCYEQNLPLTISNVQQSSRLHYRCGSSFILFTVFIGFIVFLFVPTDPLWLRIVYRIILIPLIIGLSFELLQLTNAVRNIKLLSWLGYPGLWVQLLTTKQPNDEQVEVAIHSFNYLLTKSEMTKQQL</sequence>
<feature type="transmembrane region" description="Helical" evidence="1">
    <location>
        <begin position="138"/>
        <end position="162"/>
    </location>
</feature>
<keyword evidence="1" id="KW-0472">Membrane</keyword>
<protein>
    <submittedName>
        <fullName evidence="2">Uncharacterized protein YqhQ</fullName>
    </submittedName>
</protein>
<keyword evidence="1" id="KW-0812">Transmembrane</keyword>
<dbReference type="AlphaFoldDB" id="A0A3N5BK91"/>
<dbReference type="InterPro" id="IPR010787">
    <property type="entry name" value="DUF1385"/>
</dbReference>
<dbReference type="RefSeq" id="WP_123807563.1">
    <property type="nucleotide sequence ID" value="NZ_RKRK01000002.1"/>
</dbReference>
<evidence type="ECO:0000256" key="1">
    <source>
        <dbReference type="SAM" id="Phobius"/>
    </source>
</evidence>
<dbReference type="PANTHER" id="PTHR42867:SF1">
    <property type="entry name" value="MEMBRANE PROTEIN-RELATED"/>
    <property type="match status" value="1"/>
</dbReference>
<dbReference type="EMBL" id="RKRK01000002">
    <property type="protein sequence ID" value="RPF58083.1"/>
    <property type="molecule type" value="Genomic_DNA"/>
</dbReference>